<accession>H9UHN6</accession>
<sequence length="432" mass="49047">MKKIILAGMFVLGGMTGLFAEQPRIAVLDIQSSSLERGQTQVLTDIFRTELFKTGLFQIIEQTQVQQVAAGSDGVTSATLRLLAEQLDVDTIMVMNLERLGQERLVFNVRMIEVPQQLLVYTENFFLPSEDHLFETLVQLTLQVRRFFAGDDLDAVSGDAARWSQLGASAAEIELFQQRGIAPADYIELRQYDISFGISQFAAAVRNNWDLDALRQFFQAEIRYYLAQRAFSLGLYSLDHYRTSFRPQGFSFVDYLDAYEKNILSAREYQQYIDGYRRDHVLLGIGAVADNFPLANADFSYPMLQLGWEHYWTAYQRGLWKASSEVGLMFLLLAPTPYLQANIYVGSEPYYFKFGAGVAAELLLGGHVAGFTSVGMEVLERFEVSLLTTWAGTQPYVSYTDFETRRGEDGYAGLRFPYFGIQFSMKFSDILF</sequence>
<dbReference type="GO" id="GO:0042597">
    <property type="term" value="C:periplasmic space"/>
    <property type="evidence" value="ECO:0007669"/>
    <property type="project" value="InterPro"/>
</dbReference>
<dbReference type="HOGENOM" id="CLU_634464_0_0_12"/>
<name>H9UHN6_SPIAZ</name>
<dbReference type="KEGG" id="sfc:Spiaf_0940"/>
<evidence type="ECO:0000313" key="2">
    <source>
        <dbReference type="EMBL" id="AFG37029.1"/>
    </source>
</evidence>
<dbReference type="AlphaFoldDB" id="H9UHN6"/>
<organism evidence="2 3">
    <name type="scientific">Spirochaeta africana (strain ATCC 700263 / DSM 8902 / Z-7692)</name>
    <dbReference type="NCBI Taxonomy" id="889378"/>
    <lineage>
        <taxon>Bacteria</taxon>
        <taxon>Pseudomonadati</taxon>
        <taxon>Spirochaetota</taxon>
        <taxon>Spirochaetia</taxon>
        <taxon>Spirochaetales</taxon>
        <taxon>Spirochaetaceae</taxon>
        <taxon>Spirochaeta</taxon>
    </lineage>
</organism>
<gene>
    <name evidence="2" type="ordered locus">Spiaf_0940</name>
</gene>
<keyword evidence="3" id="KW-1185">Reference proteome</keyword>
<dbReference type="STRING" id="889378.Spiaf_0940"/>
<dbReference type="InterPro" id="IPR007195">
    <property type="entry name" value="TolB_N"/>
</dbReference>
<reference evidence="3" key="1">
    <citation type="journal article" date="2013" name="Stand. Genomic Sci.">
        <title>Complete genome sequence of the halophilic bacterium Spirochaeta africana type strain (Z-7692(T)) from the alkaline Lake Magadi in the East African Rift.</title>
        <authorList>
            <person name="Liolos K."/>
            <person name="Abt B."/>
            <person name="Scheuner C."/>
            <person name="Teshima H."/>
            <person name="Held B."/>
            <person name="Lapidus A."/>
            <person name="Nolan M."/>
            <person name="Lucas S."/>
            <person name="Deshpande S."/>
            <person name="Cheng J.F."/>
            <person name="Tapia R."/>
            <person name="Goodwin L.A."/>
            <person name="Pitluck S."/>
            <person name="Pagani I."/>
            <person name="Ivanova N."/>
            <person name="Mavromatis K."/>
            <person name="Mikhailova N."/>
            <person name="Huntemann M."/>
            <person name="Pati A."/>
            <person name="Chen A."/>
            <person name="Palaniappan K."/>
            <person name="Land M."/>
            <person name="Rohde M."/>
            <person name="Tindall B.J."/>
            <person name="Detter J.C."/>
            <person name="Goker M."/>
            <person name="Bristow J."/>
            <person name="Eisen J.A."/>
            <person name="Markowitz V."/>
            <person name="Hugenholtz P."/>
            <person name="Woyke T."/>
            <person name="Klenk H.P."/>
            <person name="Kyrpides N.C."/>
        </authorList>
    </citation>
    <scope>NUCLEOTIDE SEQUENCE</scope>
    <source>
        <strain evidence="3">ATCC 700263 / DSM 8902 / Z-7692</strain>
    </source>
</reference>
<evidence type="ECO:0000313" key="3">
    <source>
        <dbReference type="Proteomes" id="UP000007383"/>
    </source>
</evidence>
<proteinExistence type="predicted"/>
<dbReference type="Proteomes" id="UP000007383">
    <property type="component" value="Chromosome"/>
</dbReference>
<dbReference type="RefSeq" id="WP_014455024.1">
    <property type="nucleotide sequence ID" value="NC_017098.1"/>
</dbReference>
<protein>
    <recommendedName>
        <fullName evidence="1">TolB N-terminal domain-containing protein</fullName>
    </recommendedName>
</protein>
<dbReference type="Pfam" id="PF04052">
    <property type="entry name" value="TolB_N"/>
    <property type="match status" value="1"/>
</dbReference>
<dbReference type="EMBL" id="CP003282">
    <property type="protein sequence ID" value="AFG37029.1"/>
    <property type="molecule type" value="Genomic_DNA"/>
</dbReference>
<dbReference type="GO" id="GO:0015031">
    <property type="term" value="P:protein transport"/>
    <property type="evidence" value="ECO:0007669"/>
    <property type="project" value="InterPro"/>
</dbReference>
<evidence type="ECO:0000259" key="1">
    <source>
        <dbReference type="Pfam" id="PF04052"/>
    </source>
</evidence>
<dbReference type="Gene3D" id="3.40.50.10610">
    <property type="entry name" value="ABC-type transport auxiliary lipoprotein component"/>
    <property type="match status" value="1"/>
</dbReference>
<dbReference type="PATRIC" id="fig|889378.3.peg.942"/>
<feature type="domain" description="TolB N-terminal" evidence="1">
    <location>
        <begin position="17"/>
        <end position="116"/>
    </location>
</feature>